<evidence type="ECO:0000313" key="2">
    <source>
        <dbReference type="EMBL" id="SEG75879.1"/>
    </source>
</evidence>
<evidence type="ECO:0000256" key="1">
    <source>
        <dbReference type="SAM" id="MobiDB-lite"/>
    </source>
</evidence>
<feature type="region of interest" description="Disordered" evidence="1">
    <location>
        <begin position="47"/>
        <end position="69"/>
    </location>
</feature>
<proteinExistence type="predicted"/>
<dbReference type="Proteomes" id="UP000236731">
    <property type="component" value="Unassembled WGS sequence"/>
</dbReference>
<sequence>MEIKRKVKFLKDHVNGIKKGDVSDFNEARANYLVRTGVAEYVEENEPKQAVKQTKGKLKTTKSEPCKTC</sequence>
<dbReference type="OrthoDB" id="714131at2"/>
<organism evidence="2 3">
    <name type="scientific">Sphingobacterium lactis</name>
    <dbReference type="NCBI Taxonomy" id="797291"/>
    <lineage>
        <taxon>Bacteria</taxon>
        <taxon>Pseudomonadati</taxon>
        <taxon>Bacteroidota</taxon>
        <taxon>Sphingobacteriia</taxon>
        <taxon>Sphingobacteriales</taxon>
        <taxon>Sphingobacteriaceae</taxon>
        <taxon>Sphingobacterium</taxon>
    </lineage>
</organism>
<dbReference type="AlphaFoldDB" id="A0A1H6CS61"/>
<accession>A0A1H6CS61</accession>
<keyword evidence="3" id="KW-1185">Reference proteome</keyword>
<evidence type="ECO:0000313" key="3">
    <source>
        <dbReference type="Proteomes" id="UP000236731"/>
    </source>
</evidence>
<name>A0A1H6CS61_9SPHI</name>
<dbReference type="RefSeq" id="WP_103908014.1">
    <property type="nucleotide sequence ID" value="NZ_CP049246.1"/>
</dbReference>
<reference evidence="3" key="1">
    <citation type="submission" date="2016-10" db="EMBL/GenBank/DDBJ databases">
        <authorList>
            <person name="Varghese N."/>
            <person name="Submissions S."/>
        </authorList>
    </citation>
    <scope>NUCLEOTIDE SEQUENCE [LARGE SCALE GENOMIC DNA]</scope>
    <source>
        <strain evidence="3">DSM 22361</strain>
    </source>
</reference>
<gene>
    <name evidence="2" type="ORF">SAMN05421877_11952</name>
</gene>
<protein>
    <submittedName>
        <fullName evidence="2">Uncharacterized protein</fullName>
    </submittedName>
</protein>
<dbReference type="EMBL" id="FNUT01000019">
    <property type="protein sequence ID" value="SEG75879.1"/>
    <property type="molecule type" value="Genomic_DNA"/>
</dbReference>